<feature type="compositionally biased region" description="Low complexity" evidence="1">
    <location>
        <begin position="60"/>
        <end position="70"/>
    </location>
</feature>
<evidence type="ECO:0000313" key="3">
    <source>
        <dbReference type="Proteomes" id="UP000250266"/>
    </source>
</evidence>
<evidence type="ECO:0000256" key="1">
    <source>
        <dbReference type="SAM" id="MobiDB-lite"/>
    </source>
</evidence>
<keyword evidence="3" id="KW-1185">Reference proteome</keyword>
<proteinExistence type="predicted"/>
<organism evidence="2 3">
    <name type="scientific">Lepidopterella palustris CBS 459.81</name>
    <dbReference type="NCBI Taxonomy" id="1314670"/>
    <lineage>
        <taxon>Eukaryota</taxon>
        <taxon>Fungi</taxon>
        <taxon>Dikarya</taxon>
        <taxon>Ascomycota</taxon>
        <taxon>Pezizomycotina</taxon>
        <taxon>Dothideomycetes</taxon>
        <taxon>Pleosporomycetidae</taxon>
        <taxon>Mytilinidiales</taxon>
        <taxon>Argynnaceae</taxon>
        <taxon>Lepidopterella</taxon>
    </lineage>
</organism>
<reference evidence="2 3" key="1">
    <citation type="journal article" date="2016" name="Nat. Commun.">
        <title>Ectomycorrhizal ecology is imprinted in the genome of the dominant symbiotic fungus Cenococcum geophilum.</title>
        <authorList>
            <consortium name="DOE Joint Genome Institute"/>
            <person name="Peter M."/>
            <person name="Kohler A."/>
            <person name="Ohm R.A."/>
            <person name="Kuo A."/>
            <person name="Krutzmann J."/>
            <person name="Morin E."/>
            <person name="Arend M."/>
            <person name="Barry K.W."/>
            <person name="Binder M."/>
            <person name="Choi C."/>
            <person name="Clum A."/>
            <person name="Copeland A."/>
            <person name="Grisel N."/>
            <person name="Haridas S."/>
            <person name="Kipfer T."/>
            <person name="LaButti K."/>
            <person name="Lindquist E."/>
            <person name="Lipzen A."/>
            <person name="Maire R."/>
            <person name="Meier B."/>
            <person name="Mihaltcheva S."/>
            <person name="Molinier V."/>
            <person name="Murat C."/>
            <person name="Poggeler S."/>
            <person name="Quandt C.A."/>
            <person name="Sperisen C."/>
            <person name="Tritt A."/>
            <person name="Tisserant E."/>
            <person name="Crous P.W."/>
            <person name="Henrissat B."/>
            <person name="Nehls U."/>
            <person name="Egli S."/>
            <person name="Spatafora J.W."/>
            <person name="Grigoriev I.V."/>
            <person name="Martin F.M."/>
        </authorList>
    </citation>
    <scope>NUCLEOTIDE SEQUENCE [LARGE SCALE GENOMIC DNA]</scope>
    <source>
        <strain evidence="2 3">CBS 459.81</strain>
    </source>
</reference>
<feature type="compositionally biased region" description="Low complexity" evidence="1">
    <location>
        <begin position="162"/>
        <end position="187"/>
    </location>
</feature>
<gene>
    <name evidence="2" type="ORF">K432DRAFT_388197</name>
</gene>
<dbReference type="EMBL" id="KV744811">
    <property type="protein sequence ID" value="OCK85949.1"/>
    <property type="molecule type" value="Genomic_DNA"/>
</dbReference>
<sequence>MERAPTAPVEGQSSSHIGKAGKGTGPTVASLGTKLMVRSGGSPDMDMEPGIATGRLHASRTAGTAGAARTPIGKVGRTAPARTPVAPICGAPGNGKATDGTAPTDGMRVVRTGTASVLGVDKPVIFVAGKGTLGVEMLGAGLTGTRTNSSPTDGASGTDGIPTEGTPTEGAATDGTPATEGATPTTGRTGGAGRALGFMARPLAVDAVAGSRVTATEVQQTTTGEELEQQGRNAKKSPLCIHDGWV</sequence>
<name>A0A8E2JKL5_9PEZI</name>
<dbReference type="AlphaFoldDB" id="A0A8E2JKL5"/>
<feature type="region of interest" description="Disordered" evidence="1">
    <location>
        <begin position="1"/>
        <end position="29"/>
    </location>
</feature>
<dbReference type="Proteomes" id="UP000250266">
    <property type="component" value="Unassembled WGS sequence"/>
</dbReference>
<feature type="region of interest" description="Disordered" evidence="1">
    <location>
        <begin position="217"/>
        <end position="246"/>
    </location>
</feature>
<feature type="region of interest" description="Disordered" evidence="1">
    <location>
        <begin position="60"/>
        <end position="105"/>
    </location>
</feature>
<protein>
    <submittedName>
        <fullName evidence="2">Uncharacterized protein</fullName>
    </submittedName>
</protein>
<evidence type="ECO:0000313" key="2">
    <source>
        <dbReference type="EMBL" id="OCK85949.1"/>
    </source>
</evidence>
<feature type="compositionally biased region" description="Polar residues" evidence="1">
    <location>
        <begin position="144"/>
        <end position="155"/>
    </location>
</feature>
<accession>A0A8E2JKL5</accession>
<feature type="region of interest" description="Disordered" evidence="1">
    <location>
        <begin position="144"/>
        <end position="194"/>
    </location>
</feature>